<accession>A0ABZ2XGU8</accession>
<dbReference type="Proteomes" id="UP001479520">
    <property type="component" value="Chromosome"/>
</dbReference>
<reference evidence="1 2" key="1">
    <citation type="submission" date="2024-04" db="EMBL/GenBank/DDBJ databases">
        <title>Dissimilatory iodate-reducing microorganisms contribute to the enrichment of iodine in groundwater.</title>
        <authorList>
            <person name="Jiang Z."/>
        </authorList>
    </citation>
    <scope>NUCLEOTIDE SEQUENCE [LARGE SCALE GENOMIC DNA]</scope>
    <source>
        <strain evidence="1 2">NCP973</strain>
    </source>
</reference>
<gene>
    <name evidence="1" type="ORF">AADV58_11680</name>
</gene>
<protein>
    <submittedName>
        <fullName evidence="1">Uncharacterized protein</fullName>
    </submittedName>
</protein>
<sequence>MSEHEKTRAKLGTGEIEGSAIVIREKSHTIAYKQYFITNSENTMLIERTTRSKHYSDAFIFNVMACSLDPVSGLCLMRQVDIVQKTGIMKSKVSESIARLSKPIEPPANPQKNADGLWPATLPELVRKFEKNGLRGYVLNPAVVVIGNHRRAEKLWIEAEQQAINKASKAAQAAIQAASESSALAEELDGIVSERDIDFL</sequence>
<organism evidence="1 2">
    <name type="scientific">Azonexus hydrophilus</name>
    <dbReference type="NCBI Taxonomy" id="418702"/>
    <lineage>
        <taxon>Bacteria</taxon>
        <taxon>Pseudomonadati</taxon>
        <taxon>Pseudomonadota</taxon>
        <taxon>Betaproteobacteria</taxon>
        <taxon>Rhodocyclales</taxon>
        <taxon>Azonexaceae</taxon>
        <taxon>Azonexus</taxon>
    </lineage>
</organism>
<dbReference type="RefSeq" id="WP_341743275.1">
    <property type="nucleotide sequence ID" value="NZ_CP151406.1"/>
</dbReference>
<keyword evidence="2" id="KW-1185">Reference proteome</keyword>
<name>A0ABZ2XGU8_9RHOO</name>
<evidence type="ECO:0000313" key="1">
    <source>
        <dbReference type="EMBL" id="WZJ20610.1"/>
    </source>
</evidence>
<evidence type="ECO:0000313" key="2">
    <source>
        <dbReference type="Proteomes" id="UP001479520"/>
    </source>
</evidence>
<dbReference type="EMBL" id="CP151406">
    <property type="protein sequence ID" value="WZJ20610.1"/>
    <property type="molecule type" value="Genomic_DNA"/>
</dbReference>
<proteinExistence type="predicted"/>